<evidence type="ECO:0000313" key="3">
    <source>
        <dbReference type="EMBL" id="KAK0669445.1"/>
    </source>
</evidence>
<comment type="caution">
    <text evidence="3">The sequence shown here is derived from an EMBL/GenBank/DDBJ whole genome shotgun (WGS) entry which is preliminary data.</text>
</comment>
<dbReference type="EMBL" id="JAULSY010000043">
    <property type="protein sequence ID" value="KAK0669445.1"/>
    <property type="molecule type" value="Genomic_DNA"/>
</dbReference>
<evidence type="ECO:0000313" key="4">
    <source>
        <dbReference type="Proteomes" id="UP001174997"/>
    </source>
</evidence>
<reference evidence="3" key="1">
    <citation type="submission" date="2023-06" db="EMBL/GenBank/DDBJ databases">
        <title>Genome-scale phylogeny and comparative genomics of the fungal order Sordariales.</title>
        <authorList>
            <consortium name="Lawrence Berkeley National Laboratory"/>
            <person name="Hensen N."/>
            <person name="Bonometti L."/>
            <person name="Westerberg I."/>
            <person name="Brannstrom I.O."/>
            <person name="Guillou S."/>
            <person name="Cros-Aarteil S."/>
            <person name="Calhoun S."/>
            <person name="Haridas S."/>
            <person name="Kuo A."/>
            <person name="Mondo S."/>
            <person name="Pangilinan J."/>
            <person name="Riley R."/>
            <person name="Labutti K."/>
            <person name="Andreopoulos B."/>
            <person name="Lipzen A."/>
            <person name="Chen C."/>
            <person name="Yanf M."/>
            <person name="Daum C."/>
            <person name="Ng V."/>
            <person name="Clum A."/>
            <person name="Steindorff A."/>
            <person name="Ohm R."/>
            <person name="Martin F."/>
            <person name="Silar P."/>
            <person name="Natvig D."/>
            <person name="Lalanne C."/>
            <person name="Gautier V."/>
            <person name="Ament-Velasquez S.L."/>
            <person name="Kruys A."/>
            <person name="Hutchinson M.I."/>
            <person name="Powell A.J."/>
            <person name="Barry K."/>
            <person name="Miller A.N."/>
            <person name="Grigoriev I.V."/>
            <person name="Debuchy R."/>
            <person name="Gladieux P."/>
            <person name="Thoren M.H."/>
            <person name="Johannesson H."/>
        </authorList>
    </citation>
    <scope>NUCLEOTIDE SEQUENCE</scope>
    <source>
        <strain evidence="3">CBS 307.81</strain>
    </source>
</reference>
<keyword evidence="1" id="KW-0812">Transmembrane</keyword>
<dbReference type="Proteomes" id="UP001174997">
    <property type="component" value="Unassembled WGS sequence"/>
</dbReference>
<dbReference type="PANTHER" id="PTHR24148:SF73">
    <property type="entry name" value="HET DOMAIN PROTEIN (AFU_ORTHOLOGUE AFUA_8G01020)"/>
    <property type="match status" value="1"/>
</dbReference>
<evidence type="ECO:0000256" key="1">
    <source>
        <dbReference type="SAM" id="Phobius"/>
    </source>
</evidence>
<feature type="transmembrane region" description="Helical" evidence="1">
    <location>
        <begin position="526"/>
        <end position="544"/>
    </location>
</feature>
<organism evidence="3 4">
    <name type="scientific">Cercophora samala</name>
    <dbReference type="NCBI Taxonomy" id="330535"/>
    <lineage>
        <taxon>Eukaryota</taxon>
        <taxon>Fungi</taxon>
        <taxon>Dikarya</taxon>
        <taxon>Ascomycota</taxon>
        <taxon>Pezizomycotina</taxon>
        <taxon>Sordariomycetes</taxon>
        <taxon>Sordariomycetidae</taxon>
        <taxon>Sordariales</taxon>
        <taxon>Lasiosphaeriaceae</taxon>
        <taxon>Cercophora</taxon>
    </lineage>
</organism>
<gene>
    <name evidence="3" type="ORF">QBC41DRAFT_109165</name>
</gene>
<sequence length="637" mass="73447">METFTYEPLASPNLEIRILDLFPGSRNTISCHLRVARLSDSPQYEALSYCWGSPTPQRSIKVNGKALSIGPSLYHALKDLRRRRDSDSDSDSDDGTPRALWADAICINQKDYGEKSAQVALMATIYRGAARTVVWLGSANSLTSRAMLVLRAVRECSMFPRLSDHWSSWRDCQRRVRAVGGSYLRIGEEIKKERKDPLRRNWAWERAYDRLALWYFFRRPWFYRMWIIQEVALSRDLVVQSGDEVMEFDCLVYVWYRHASFGVIPYRAQSPMQERWTRDSTREEHEDDLLAVFSRHESAEVTDLRDKVYGILGMVRHKPEVINVDYSKDLESIFIDFTKRALQTRSRNLDVLSKSQGDGPSSIPGLPSWCLSWKFDENNETHSQTLVDSLGGFQRPGVPIRVLDNWSPDIEFPSDEPKVLGIVGQHLDTITVAGPVMRLGSWDGPRTSFACYLDWRRICGVDIDRVYRHTGEEPCRVLYFMLQNMSPGGDEGKWEQVVVPRHIVFDRFIMKMIGMLPFWRRASVELGLLLLTVWFVFTAARGILGNDSGSNKKYWILRSSVYAWGRAVFRTSRGYVGMGVPHTKVGDQIFFVRGASVPLILRPSGRDRWKLVGEAYVHGVMDRQLWDETVDKRIWVE</sequence>
<keyword evidence="1" id="KW-0472">Membrane</keyword>
<keyword evidence="1" id="KW-1133">Transmembrane helix</keyword>
<protein>
    <submittedName>
        <fullName evidence="3">Heterokaryon incompatibility protein-domain-containing protein</fullName>
    </submittedName>
</protein>
<dbReference type="PANTHER" id="PTHR24148">
    <property type="entry name" value="ANKYRIN REPEAT DOMAIN-CONTAINING PROTEIN 39 HOMOLOG-RELATED"/>
    <property type="match status" value="1"/>
</dbReference>
<name>A0AA40DD88_9PEZI</name>
<dbReference type="InterPro" id="IPR010730">
    <property type="entry name" value="HET"/>
</dbReference>
<evidence type="ECO:0000259" key="2">
    <source>
        <dbReference type="Pfam" id="PF06985"/>
    </source>
</evidence>
<feature type="domain" description="Heterokaryon incompatibility" evidence="2">
    <location>
        <begin position="44"/>
        <end position="230"/>
    </location>
</feature>
<accession>A0AA40DD88</accession>
<dbReference type="Pfam" id="PF06985">
    <property type="entry name" value="HET"/>
    <property type="match status" value="1"/>
</dbReference>
<dbReference type="InterPro" id="IPR052895">
    <property type="entry name" value="HetReg/Transcr_Mod"/>
</dbReference>
<dbReference type="Pfam" id="PF26639">
    <property type="entry name" value="Het-6_barrel"/>
    <property type="match status" value="1"/>
</dbReference>
<proteinExistence type="predicted"/>
<keyword evidence="4" id="KW-1185">Reference proteome</keyword>
<dbReference type="AlphaFoldDB" id="A0AA40DD88"/>